<dbReference type="SMART" id="SM00235">
    <property type="entry name" value="ZnMc"/>
    <property type="match status" value="1"/>
</dbReference>
<dbReference type="GO" id="GO:0008237">
    <property type="term" value="F:metallopeptidase activity"/>
    <property type="evidence" value="ECO:0007669"/>
    <property type="project" value="InterPro"/>
</dbReference>
<comment type="caution">
    <text evidence="2">The sequence shown here is derived from an EMBL/GenBank/DDBJ whole genome shotgun (WGS) entry which is preliminary data.</text>
</comment>
<dbReference type="Proteomes" id="UP001050975">
    <property type="component" value="Unassembled WGS sequence"/>
</dbReference>
<dbReference type="SUPFAM" id="SSF55486">
    <property type="entry name" value="Metalloproteases ('zincins'), catalytic domain"/>
    <property type="match status" value="1"/>
</dbReference>
<dbReference type="SUPFAM" id="SSF141072">
    <property type="entry name" value="CalX-like"/>
    <property type="match status" value="1"/>
</dbReference>
<accession>A0AAV3XR93</accession>
<dbReference type="InterPro" id="IPR006026">
    <property type="entry name" value="Peptidase_Metallo"/>
</dbReference>
<feature type="domain" description="Peptidase metallopeptidase" evidence="1">
    <location>
        <begin position="95"/>
        <end position="270"/>
    </location>
</feature>
<dbReference type="InterPro" id="IPR024079">
    <property type="entry name" value="MetalloPept_cat_dom_sf"/>
</dbReference>
<dbReference type="EMBL" id="BLAY01000301">
    <property type="protein sequence ID" value="GET44176.1"/>
    <property type="molecule type" value="Genomic_DNA"/>
</dbReference>
<dbReference type="InterPro" id="IPR038081">
    <property type="entry name" value="CalX-like_sf"/>
</dbReference>
<dbReference type="SUPFAM" id="SSF51120">
    <property type="entry name" value="beta-Roll"/>
    <property type="match status" value="1"/>
</dbReference>
<gene>
    <name evidence="2" type="ORF">MiSe_90020</name>
</gene>
<dbReference type="InterPro" id="IPR034033">
    <property type="entry name" value="Serralysin-like"/>
</dbReference>
<sequence>MIDNSITFAAGITSVTLPIDIINDTVVEAAETVNLTLAANSAYTVGAANSATVNIADNDTVIAPFATTGSRSGNSSTDALLDPNVFHWNTSLNGGKITYSFLRDAAAGSYYGDETVSEVSDPVKNNVRSILTSLESSLNVDFVEVQDSATNYGVLRYMFSDGPSYTYAYYPSSNIDPRSGDVHFSSNFESDPNKSFSGSPGNFGYQSIIHETFHALGLKHPFEDSPTLLPQEDNNTNTVMTYNDDPPYAGSYAITPMAYDLRSLQYLYGANSNNSGDTTYSFSSVYGYTVNGQFNGSSTTPIKQSLWDSSGNDTLDFSSLPVGNYRFDMNPGGILTTQAAYNGSPYVDYVTEFSYSTSSFGTTLAYDTTIEKLINSPGNDEIIANAAANRFAGYTPGNFTGNDILKFTNSSDVLELSGYSLSDLTPTVSGSDLNIGLGLNGSLAIQNYYGLDGSMKIAVAGNYYTYNASTGWQVAPVPAIPAASIEKPSDGLTSTPASPYDSPFPLSPVYSSNVVNI</sequence>
<proteinExistence type="predicted"/>
<dbReference type="Gene3D" id="3.40.390.10">
    <property type="entry name" value="Collagenase (Catalytic Domain)"/>
    <property type="match status" value="1"/>
</dbReference>
<reference evidence="2" key="1">
    <citation type="submission" date="2019-10" db="EMBL/GenBank/DDBJ databases">
        <title>Draft genome sequece of Microseira wollei NIES-4236.</title>
        <authorList>
            <person name="Yamaguchi H."/>
            <person name="Suzuki S."/>
            <person name="Kawachi M."/>
        </authorList>
    </citation>
    <scope>NUCLEOTIDE SEQUENCE</scope>
    <source>
        <strain evidence="2">NIES-4236</strain>
    </source>
</reference>
<dbReference type="Gene3D" id="2.150.10.10">
    <property type="entry name" value="Serralysin-like metalloprotease, C-terminal"/>
    <property type="match status" value="1"/>
</dbReference>
<protein>
    <submittedName>
        <fullName evidence="2">Na-Ca exchanger/integrin-beta4</fullName>
    </submittedName>
</protein>
<dbReference type="GO" id="GO:0006508">
    <property type="term" value="P:proteolysis"/>
    <property type="evidence" value="ECO:0007669"/>
    <property type="project" value="InterPro"/>
</dbReference>
<dbReference type="Gene3D" id="2.60.40.2030">
    <property type="match status" value="1"/>
</dbReference>
<keyword evidence="3" id="KW-1185">Reference proteome</keyword>
<evidence type="ECO:0000313" key="2">
    <source>
        <dbReference type="EMBL" id="GET44176.1"/>
    </source>
</evidence>
<dbReference type="InterPro" id="IPR011049">
    <property type="entry name" value="Serralysin-like_metalloprot_C"/>
</dbReference>
<name>A0AAV3XR93_9CYAN</name>
<dbReference type="GO" id="GO:0008270">
    <property type="term" value="F:zinc ion binding"/>
    <property type="evidence" value="ECO:0007669"/>
    <property type="project" value="InterPro"/>
</dbReference>
<dbReference type="AlphaFoldDB" id="A0AAV3XR93"/>
<evidence type="ECO:0000259" key="1">
    <source>
        <dbReference type="SMART" id="SM00235"/>
    </source>
</evidence>
<evidence type="ECO:0000313" key="3">
    <source>
        <dbReference type="Proteomes" id="UP001050975"/>
    </source>
</evidence>
<dbReference type="CDD" id="cd04277">
    <property type="entry name" value="ZnMc_serralysin_like"/>
    <property type="match status" value="1"/>
</dbReference>
<organism evidence="2 3">
    <name type="scientific">Microseira wollei NIES-4236</name>
    <dbReference type="NCBI Taxonomy" id="2530354"/>
    <lineage>
        <taxon>Bacteria</taxon>
        <taxon>Bacillati</taxon>
        <taxon>Cyanobacteriota</taxon>
        <taxon>Cyanophyceae</taxon>
        <taxon>Oscillatoriophycideae</taxon>
        <taxon>Aerosakkonematales</taxon>
        <taxon>Aerosakkonemataceae</taxon>
        <taxon>Microseira</taxon>
    </lineage>
</organism>